<comment type="caution">
    <text evidence="2">The sequence shown here is derived from an EMBL/GenBank/DDBJ whole genome shotgun (WGS) entry which is preliminary data.</text>
</comment>
<evidence type="ECO:0000313" key="3">
    <source>
        <dbReference type="Proteomes" id="UP001642360"/>
    </source>
</evidence>
<evidence type="ECO:0000313" key="2">
    <source>
        <dbReference type="EMBL" id="CAK9146805.1"/>
    </source>
</evidence>
<keyword evidence="1" id="KW-0472">Membrane</keyword>
<reference evidence="2 3" key="1">
    <citation type="submission" date="2024-02" db="EMBL/GenBank/DDBJ databases">
        <authorList>
            <person name="Vignale AGUSTIN F."/>
            <person name="Sosa J E."/>
            <person name="Modenutti C."/>
        </authorList>
    </citation>
    <scope>NUCLEOTIDE SEQUENCE [LARGE SCALE GENOMIC DNA]</scope>
</reference>
<organism evidence="2 3">
    <name type="scientific">Ilex paraguariensis</name>
    <name type="common">yerba mate</name>
    <dbReference type="NCBI Taxonomy" id="185542"/>
    <lineage>
        <taxon>Eukaryota</taxon>
        <taxon>Viridiplantae</taxon>
        <taxon>Streptophyta</taxon>
        <taxon>Embryophyta</taxon>
        <taxon>Tracheophyta</taxon>
        <taxon>Spermatophyta</taxon>
        <taxon>Magnoliopsida</taxon>
        <taxon>eudicotyledons</taxon>
        <taxon>Gunneridae</taxon>
        <taxon>Pentapetalae</taxon>
        <taxon>asterids</taxon>
        <taxon>campanulids</taxon>
        <taxon>Aquifoliales</taxon>
        <taxon>Aquifoliaceae</taxon>
        <taxon>Ilex</taxon>
    </lineage>
</organism>
<dbReference type="Proteomes" id="UP001642360">
    <property type="component" value="Unassembled WGS sequence"/>
</dbReference>
<sequence>MKHYAEYLNETNVVHAGKSGISSQIIVAIVVPIVVSLMLFIIGVCFLVRKAKKKNYHTVMEES</sequence>
<feature type="non-terminal residue" evidence="2">
    <location>
        <position position="63"/>
    </location>
</feature>
<gene>
    <name evidence="2" type="ORF">ILEXP_LOCUS14676</name>
</gene>
<accession>A0ABC8RTA9</accession>
<protein>
    <submittedName>
        <fullName evidence="2">Uncharacterized protein</fullName>
    </submittedName>
</protein>
<keyword evidence="3" id="KW-1185">Reference proteome</keyword>
<name>A0ABC8RTA9_9AQUA</name>
<proteinExistence type="predicted"/>
<dbReference type="EMBL" id="CAUOFW020001614">
    <property type="protein sequence ID" value="CAK9146805.1"/>
    <property type="molecule type" value="Genomic_DNA"/>
</dbReference>
<keyword evidence="1" id="KW-1133">Transmembrane helix</keyword>
<feature type="transmembrane region" description="Helical" evidence="1">
    <location>
        <begin position="25"/>
        <end position="48"/>
    </location>
</feature>
<evidence type="ECO:0000256" key="1">
    <source>
        <dbReference type="SAM" id="Phobius"/>
    </source>
</evidence>
<keyword evidence="1" id="KW-0812">Transmembrane</keyword>
<dbReference type="AlphaFoldDB" id="A0ABC8RTA9"/>